<dbReference type="GO" id="GO:0003955">
    <property type="term" value="F:NAD(P)H dehydrogenase (quinone) activity"/>
    <property type="evidence" value="ECO:0007669"/>
    <property type="project" value="TreeGrafter"/>
</dbReference>
<feature type="domain" description="Flavodoxin-like fold" evidence="3">
    <location>
        <begin position="3"/>
        <end position="159"/>
    </location>
</feature>
<dbReference type="PANTHER" id="PTHR10204">
    <property type="entry name" value="NAD P H OXIDOREDUCTASE-RELATED"/>
    <property type="match status" value="1"/>
</dbReference>
<evidence type="ECO:0000256" key="1">
    <source>
        <dbReference type="ARBA" id="ARBA00006252"/>
    </source>
</evidence>
<name>A0A1G7FQM2_9RHOB</name>
<sequence>MPRIAILDAHPGAGRFCTALADSYATAAQEAGADIKRIVLRDMAFDPILHNGYAQVQPLEPDLETAFETVEWCDHFALFYPTWWGGHPALLQGFFERTFLPGKAFKYHENDPFWDKLLKGRTAEAITTMDTPALYYRIMNRNAGPNRMKRTILEFTGMKAKVRLVGSLRNTSEDQRKALLTWAGKLGAAKGAS</sequence>
<dbReference type="InterPro" id="IPR029039">
    <property type="entry name" value="Flavoprotein-like_sf"/>
</dbReference>
<proteinExistence type="inferred from homology"/>
<dbReference type="PANTHER" id="PTHR10204:SF34">
    <property type="entry name" value="NAD(P)H DEHYDROGENASE [QUINONE] 1 ISOFORM 1"/>
    <property type="match status" value="1"/>
</dbReference>
<keyword evidence="2" id="KW-0560">Oxidoreductase</keyword>
<dbReference type="EMBL" id="FNBL01000001">
    <property type="protein sequence ID" value="SDE78197.1"/>
    <property type="molecule type" value="Genomic_DNA"/>
</dbReference>
<dbReference type="GO" id="GO:0005829">
    <property type="term" value="C:cytosol"/>
    <property type="evidence" value="ECO:0007669"/>
    <property type="project" value="TreeGrafter"/>
</dbReference>
<dbReference type="InterPro" id="IPR003680">
    <property type="entry name" value="Flavodoxin_fold"/>
</dbReference>
<dbReference type="OrthoDB" id="9798454at2"/>
<dbReference type="Pfam" id="PF02525">
    <property type="entry name" value="Flavodoxin_2"/>
    <property type="match status" value="1"/>
</dbReference>
<dbReference type="Gene3D" id="3.40.50.360">
    <property type="match status" value="1"/>
</dbReference>
<reference evidence="4 5" key="1">
    <citation type="submission" date="2016-10" db="EMBL/GenBank/DDBJ databases">
        <authorList>
            <person name="de Groot N.N."/>
        </authorList>
    </citation>
    <scope>NUCLEOTIDE SEQUENCE [LARGE SCALE GENOMIC DNA]</scope>
    <source>
        <strain evidence="4 5">DSM 27375</strain>
    </source>
</reference>
<protein>
    <submittedName>
        <fullName evidence="4">Putative NADPH-quinone reductase (Modulator of drug activity B)</fullName>
    </submittedName>
</protein>
<gene>
    <name evidence="4" type="ORF">SAMN04488117_101198</name>
</gene>
<dbReference type="InterPro" id="IPR051545">
    <property type="entry name" value="NAD(P)H_dehydrogenase_qn"/>
</dbReference>
<organism evidence="4 5">
    <name type="scientific">Celeribacter baekdonensis</name>
    <dbReference type="NCBI Taxonomy" id="875171"/>
    <lineage>
        <taxon>Bacteria</taxon>
        <taxon>Pseudomonadati</taxon>
        <taxon>Pseudomonadota</taxon>
        <taxon>Alphaproteobacteria</taxon>
        <taxon>Rhodobacterales</taxon>
        <taxon>Roseobacteraceae</taxon>
        <taxon>Celeribacter</taxon>
    </lineage>
</organism>
<evidence type="ECO:0000313" key="5">
    <source>
        <dbReference type="Proteomes" id="UP000182284"/>
    </source>
</evidence>
<dbReference type="SUPFAM" id="SSF52218">
    <property type="entry name" value="Flavoproteins"/>
    <property type="match status" value="1"/>
</dbReference>
<dbReference type="RefSeq" id="WP_074640184.1">
    <property type="nucleotide sequence ID" value="NZ_FNBL01000001.1"/>
</dbReference>
<comment type="similarity">
    <text evidence="1">Belongs to the NAD(P)H dehydrogenase (quinone) family.</text>
</comment>
<dbReference type="AlphaFoldDB" id="A0A1G7FQM2"/>
<evidence type="ECO:0000259" key="3">
    <source>
        <dbReference type="Pfam" id="PF02525"/>
    </source>
</evidence>
<accession>A0A1G7FQM2</accession>
<dbReference type="Proteomes" id="UP000182284">
    <property type="component" value="Unassembled WGS sequence"/>
</dbReference>
<evidence type="ECO:0000256" key="2">
    <source>
        <dbReference type="ARBA" id="ARBA00023002"/>
    </source>
</evidence>
<evidence type="ECO:0000313" key="4">
    <source>
        <dbReference type="EMBL" id="SDE78197.1"/>
    </source>
</evidence>